<dbReference type="EC" id="5.3.1.12" evidence="4 7"/>
<evidence type="ECO:0000256" key="5">
    <source>
        <dbReference type="ARBA" id="ARBA00020555"/>
    </source>
</evidence>
<comment type="pathway">
    <text evidence="2 7">Carbohydrate metabolism; pentose and glucuronate interconversion.</text>
</comment>
<dbReference type="InterPro" id="IPR003766">
    <property type="entry name" value="Uronate_isomerase"/>
</dbReference>
<dbReference type="Pfam" id="PF02614">
    <property type="entry name" value="UxaC"/>
    <property type="match status" value="1"/>
</dbReference>
<evidence type="ECO:0000313" key="9">
    <source>
        <dbReference type="Proteomes" id="UP000216752"/>
    </source>
</evidence>
<comment type="similarity">
    <text evidence="3 7">Belongs to the metallo-dependent hydrolases superfamily. Uronate isomerase family.</text>
</comment>
<gene>
    <name evidence="7 8" type="primary">uxaC</name>
    <name evidence="8" type="ORF">SPSIL_018770</name>
</gene>
<accession>A0ABZ3IJ83</accession>
<reference evidence="8" key="1">
    <citation type="submission" date="2024-05" db="EMBL/GenBank/DDBJ databases">
        <title>Isolation and characterization of Sporomusa carbonis sp. nov., a carboxydotrophic hydrogenogen in the genus of Sporomusa isolated from a charcoal burning pile.</title>
        <authorList>
            <person name="Boeer T."/>
            <person name="Rosenbaum F."/>
            <person name="Eysell L."/>
            <person name="Mueller V."/>
            <person name="Daniel R."/>
            <person name="Poehlein A."/>
        </authorList>
    </citation>
    <scope>NUCLEOTIDE SEQUENCE [LARGE SCALE GENOMIC DNA]</scope>
    <source>
        <strain evidence="8">DSM 10669</strain>
    </source>
</reference>
<proteinExistence type="inferred from homology"/>
<name>A0ABZ3IJ83_9FIRM</name>
<dbReference type="EMBL" id="CP155573">
    <property type="protein sequence ID" value="XFO65737.1"/>
    <property type="molecule type" value="Genomic_DNA"/>
</dbReference>
<comment type="catalytic activity">
    <reaction evidence="7">
        <text>aldehydo-D-galacturonate = keto-D-tagaturonate</text>
        <dbReference type="Rhea" id="RHEA:27702"/>
        <dbReference type="ChEBI" id="CHEBI:12952"/>
        <dbReference type="ChEBI" id="CHEBI:17886"/>
    </reaction>
</comment>
<dbReference type="PANTHER" id="PTHR30068:SF4">
    <property type="entry name" value="URONATE ISOMERASE"/>
    <property type="match status" value="1"/>
</dbReference>
<dbReference type="InterPro" id="IPR032466">
    <property type="entry name" value="Metal_Hydrolase"/>
</dbReference>
<dbReference type="Proteomes" id="UP000216752">
    <property type="component" value="Chromosome"/>
</dbReference>
<evidence type="ECO:0000256" key="3">
    <source>
        <dbReference type="ARBA" id="ARBA00008397"/>
    </source>
</evidence>
<evidence type="ECO:0000256" key="7">
    <source>
        <dbReference type="HAMAP-Rule" id="MF_00675"/>
    </source>
</evidence>
<evidence type="ECO:0000256" key="1">
    <source>
        <dbReference type="ARBA" id="ARBA00001165"/>
    </source>
</evidence>
<keyword evidence="9" id="KW-1185">Reference proteome</keyword>
<dbReference type="PANTHER" id="PTHR30068">
    <property type="entry name" value="URONATE ISOMERASE"/>
    <property type="match status" value="1"/>
</dbReference>
<organism evidence="8 9">
    <name type="scientific">Sporomusa silvacetica DSM 10669</name>
    <dbReference type="NCBI Taxonomy" id="1123289"/>
    <lineage>
        <taxon>Bacteria</taxon>
        <taxon>Bacillati</taxon>
        <taxon>Bacillota</taxon>
        <taxon>Negativicutes</taxon>
        <taxon>Selenomonadales</taxon>
        <taxon>Sporomusaceae</taxon>
        <taxon>Sporomusa</taxon>
    </lineage>
</organism>
<evidence type="ECO:0000256" key="2">
    <source>
        <dbReference type="ARBA" id="ARBA00004892"/>
    </source>
</evidence>
<sequence length="467" mass="52690">MKPFMDENFLLTNKTAETLYHDYAKSMPIFDYHCHLSPQEIADNKQYRNLTEVWLGGDHYKWRALRSNGVDEHYITGAAPDKEKFMKWAETMPQCLGNPLFHWTHLELKAYFGIDQVLSPATAEEIWEKCNALLAKDEFRARGLIERSNVKVICTTDDPADSLEHHIALAKDTSFTTKVLPAFRPDKSFNIEKPGFADWVAKLAQASGAEIKGLAVLKAALKQRVEFFHQVGCRLSDHALDPIVFAVGTDVQADTILQKALNGQSLSDNEVAVYKTNILLFLGRQYARLGWTMQLHMGTIRNNNSRMLKLLGPDTGFDATGDYTIAEALSKFLDALDSTDELPKTILYCLNPRDNEILGTIIGCFQGSGIPGKMQFGSGWWFNDQKDGMIKQLTSLANLGLLSRFVGMLTDSRSFLSYTRHEYFRRILCNLIGEWIEAGEFPNDITLLGSIVQNICFNNANNYFGIK</sequence>
<keyword evidence="6 7" id="KW-0413">Isomerase</keyword>
<protein>
    <recommendedName>
        <fullName evidence="5 7">Uronate isomerase</fullName>
        <ecNumber evidence="4 7">5.3.1.12</ecNumber>
    </recommendedName>
    <alternativeName>
        <fullName evidence="7">Glucuronate isomerase</fullName>
    </alternativeName>
    <alternativeName>
        <fullName evidence="7">Uronic isomerase</fullName>
    </alternativeName>
</protein>
<comment type="catalytic activity">
    <reaction evidence="1 7">
        <text>D-glucuronate = D-fructuronate</text>
        <dbReference type="Rhea" id="RHEA:13049"/>
        <dbReference type="ChEBI" id="CHEBI:58720"/>
        <dbReference type="ChEBI" id="CHEBI:59863"/>
        <dbReference type="EC" id="5.3.1.12"/>
    </reaction>
</comment>
<dbReference type="Gene3D" id="3.20.20.140">
    <property type="entry name" value="Metal-dependent hydrolases"/>
    <property type="match status" value="1"/>
</dbReference>
<dbReference type="HAMAP" id="MF_00675">
    <property type="entry name" value="UxaC"/>
    <property type="match status" value="1"/>
</dbReference>
<dbReference type="RefSeq" id="WP_094604859.1">
    <property type="nucleotide sequence ID" value="NZ_CP155573.1"/>
</dbReference>
<dbReference type="SUPFAM" id="SSF51556">
    <property type="entry name" value="Metallo-dependent hydrolases"/>
    <property type="match status" value="1"/>
</dbReference>
<dbReference type="NCBIfam" id="NF002794">
    <property type="entry name" value="PRK02925.1"/>
    <property type="match status" value="1"/>
</dbReference>
<dbReference type="Gene3D" id="1.10.2020.10">
    <property type="entry name" value="uronate isomerase, domain 2, chain A"/>
    <property type="match status" value="1"/>
</dbReference>
<dbReference type="GO" id="GO:0008880">
    <property type="term" value="F:glucuronate isomerase activity"/>
    <property type="evidence" value="ECO:0007669"/>
    <property type="project" value="UniProtKB-EC"/>
</dbReference>
<evidence type="ECO:0000313" key="8">
    <source>
        <dbReference type="EMBL" id="XFO65737.1"/>
    </source>
</evidence>
<evidence type="ECO:0000256" key="4">
    <source>
        <dbReference type="ARBA" id="ARBA00012546"/>
    </source>
</evidence>
<evidence type="ECO:0000256" key="6">
    <source>
        <dbReference type="ARBA" id="ARBA00023235"/>
    </source>
</evidence>